<accession>A0A1R2BHB2</accession>
<keyword evidence="1" id="KW-0175">Coiled coil</keyword>
<gene>
    <name evidence="2" type="ORF">SteCoe_24500</name>
</gene>
<dbReference type="AlphaFoldDB" id="A0A1R2BHB2"/>
<evidence type="ECO:0000256" key="1">
    <source>
        <dbReference type="SAM" id="Coils"/>
    </source>
</evidence>
<evidence type="ECO:0000313" key="3">
    <source>
        <dbReference type="Proteomes" id="UP000187209"/>
    </source>
</evidence>
<dbReference type="Proteomes" id="UP000187209">
    <property type="component" value="Unassembled WGS sequence"/>
</dbReference>
<name>A0A1R2BHB2_9CILI</name>
<reference evidence="2 3" key="1">
    <citation type="submission" date="2016-11" db="EMBL/GenBank/DDBJ databases">
        <title>The macronuclear genome of Stentor coeruleus: a giant cell with tiny introns.</title>
        <authorList>
            <person name="Slabodnick M."/>
            <person name="Ruby J.G."/>
            <person name="Reiff S.B."/>
            <person name="Swart E.C."/>
            <person name="Gosai S."/>
            <person name="Prabakaran S."/>
            <person name="Witkowska E."/>
            <person name="Larue G.E."/>
            <person name="Fisher S."/>
            <person name="Freeman R.M."/>
            <person name="Gunawardena J."/>
            <person name="Chu W."/>
            <person name="Stover N.A."/>
            <person name="Gregory B.D."/>
            <person name="Nowacki M."/>
            <person name="Derisi J."/>
            <person name="Roy S.W."/>
            <person name="Marshall W.F."/>
            <person name="Sood P."/>
        </authorList>
    </citation>
    <scope>NUCLEOTIDE SEQUENCE [LARGE SCALE GENOMIC DNA]</scope>
    <source>
        <strain evidence="2">WM001</strain>
    </source>
</reference>
<keyword evidence="3" id="KW-1185">Reference proteome</keyword>
<feature type="coiled-coil region" evidence="1">
    <location>
        <begin position="85"/>
        <end position="112"/>
    </location>
</feature>
<proteinExistence type="predicted"/>
<organism evidence="2 3">
    <name type="scientific">Stentor coeruleus</name>
    <dbReference type="NCBI Taxonomy" id="5963"/>
    <lineage>
        <taxon>Eukaryota</taxon>
        <taxon>Sar</taxon>
        <taxon>Alveolata</taxon>
        <taxon>Ciliophora</taxon>
        <taxon>Postciliodesmatophora</taxon>
        <taxon>Heterotrichea</taxon>
        <taxon>Heterotrichida</taxon>
        <taxon>Stentoridae</taxon>
        <taxon>Stentor</taxon>
    </lineage>
</organism>
<protein>
    <submittedName>
        <fullName evidence="2">Uncharacterized protein</fullName>
    </submittedName>
</protein>
<comment type="caution">
    <text evidence="2">The sequence shown here is derived from an EMBL/GenBank/DDBJ whole genome shotgun (WGS) entry which is preliminary data.</text>
</comment>
<evidence type="ECO:0000313" key="2">
    <source>
        <dbReference type="EMBL" id="OMJ76166.1"/>
    </source>
</evidence>
<sequence>MKLSIRRSPISTDVEPDTIQKIYQKQPVNESQFSTQSNFYKVGRSLNTKREAATPIFSIRKGYSPNFTQNHQNRISTFDKSQDSTEEFRADYEALKKSYQRLVEENISLRSDKSLTFGENSVSTVALDRENDQQIQNYALETEDLYEIISDAHQSIQDLLDNCSDIHQEFTEIKRQHNHLKFTQDLQEYTKSVKINLLQETLNKKIEEIKMMTRDKKRVEIGFKEAESTRREVEGDIRVKEARLKILEPTCDPDVLNLAEMYYKLTLAMSNLSLSEKKVAKYEKYIQVNFKDKHS</sequence>
<dbReference type="OrthoDB" id="10530000at2759"/>
<dbReference type="EMBL" id="MPUH01000646">
    <property type="protein sequence ID" value="OMJ76166.1"/>
    <property type="molecule type" value="Genomic_DNA"/>
</dbReference>